<keyword evidence="1" id="KW-0540">Nuclease</keyword>
<gene>
    <name evidence="3" type="ORF">HUK38_05050</name>
</gene>
<evidence type="ECO:0000256" key="2">
    <source>
        <dbReference type="ARBA" id="ARBA00022801"/>
    </source>
</evidence>
<evidence type="ECO:0000256" key="1">
    <source>
        <dbReference type="ARBA" id="ARBA00022722"/>
    </source>
</evidence>
<accession>A0A839HBN7</accession>
<keyword evidence="3" id="KW-0255">Endonuclease</keyword>
<dbReference type="Pfam" id="PF09827">
    <property type="entry name" value="CRISPR_Cas2"/>
    <property type="match status" value="1"/>
</dbReference>
<dbReference type="Gene3D" id="3.30.70.240">
    <property type="match status" value="1"/>
</dbReference>
<dbReference type="Proteomes" id="UP000548632">
    <property type="component" value="Unassembled WGS sequence"/>
</dbReference>
<dbReference type="GO" id="GO:0016787">
    <property type="term" value="F:hydrolase activity"/>
    <property type="evidence" value="ECO:0007669"/>
    <property type="project" value="UniProtKB-KW"/>
</dbReference>
<reference evidence="3 4" key="1">
    <citation type="journal article" date="2020" name="Arch. Microbiol.">
        <title>The genome sequence of the giant phototrophic gammaproteobacterium Thiospirillum jenense gives insight into its physiological properties and phylogenetic relationships.</title>
        <authorList>
            <person name="Imhoff J.F."/>
            <person name="Meyer T.E."/>
            <person name="Kyndt J.A."/>
        </authorList>
    </citation>
    <scope>NUCLEOTIDE SEQUENCE [LARGE SCALE GENOMIC DNA]</scope>
    <source>
        <strain evidence="3 4">DSM 216</strain>
    </source>
</reference>
<proteinExistence type="predicted"/>
<name>A0A839HBN7_9GAMM</name>
<dbReference type="InterPro" id="IPR019199">
    <property type="entry name" value="Virulence_VapD/CRISPR_Cas2"/>
</dbReference>
<keyword evidence="4" id="KW-1185">Reference proteome</keyword>
<sequence>MLERLGLFAYDMSDTAQRRRVLRQLRGWRMAGQLSVHACQLRPADAPPLFQQLTASITPRTDRLLFTWADGMRPILMRGRSAMYSTTSGLLYVG</sequence>
<protein>
    <submittedName>
        <fullName evidence="3">CRISPR-associated endonuclease Cas2</fullName>
    </submittedName>
</protein>
<dbReference type="AlphaFoldDB" id="A0A839HBN7"/>
<comment type="caution">
    <text evidence="3">The sequence shown here is derived from an EMBL/GenBank/DDBJ whole genome shotgun (WGS) entry which is preliminary data.</text>
</comment>
<dbReference type="SUPFAM" id="SSF143430">
    <property type="entry name" value="TTP0101/SSO1404-like"/>
    <property type="match status" value="1"/>
</dbReference>
<evidence type="ECO:0000313" key="4">
    <source>
        <dbReference type="Proteomes" id="UP000548632"/>
    </source>
</evidence>
<dbReference type="GO" id="GO:0004519">
    <property type="term" value="F:endonuclease activity"/>
    <property type="evidence" value="ECO:0007669"/>
    <property type="project" value="UniProtKB-KW"/>
</dbReference>
<dbReference type="EMBL" id="JABVCQ010000008">
    <property type="protein sequence ID" value="MBB1125600.1"/>
    <property type="molecule type" value="Genomic_DNA"/>
</dbReference>
<organism evidence="3 4">
    <name type="scientific">Thiospirillum jenense</name>
    <dbReference type="NCBI Taxonomy" id="1653858"/>
    <lineage>
        <taxon>Bacteria</taxon>
        <taxon>Pseudomonadati</taxon>
        <taxon>Pseudomonadota</taxon>
        <taxon>Gammaproteobacteria</taxon>
        <taxon>Chromatiales</taxon>
        <taxon>Chromatiaceae</taxon>
        <taxon>Thiospirillum</taxon>
    </lineage>
</organism>
<evidence type="ECO:0000313" key="3">
    <source>
        <dbReference type="EMBL" id="MBB1125600.1"/>
    </source>
</evidence>
<keyword evidence="2" id="KW-0378">Hydrolase</keyword>
<dbReference type="RefSeq" id="WP_182583116.1">
    <property type="nucleotide sequence ID" value="NZ_JABVCQ010000008.1"/>
</dbReference>